<dbReference type="Gene3D" id="2.40.50.40">
    <property type="match status" value="1"/>
</dbReference>
<gene>
    <name evidence="9" type="primary">LOC106596252</name>
</gene>
<evidence type="ECO:0000256" key="2">
    <source>
        <dbReference type="ARBA" id="ARBA00004613"/>
    </source>
</evidence>
<organism evidence="8 9">
    <name type="scientific">Salmo salar</name>
    <name type="common">Atlantic salmon</name>
    <dbReference type="NCBI Taxonomy" id="8030"/>
    <lineage>
        <taxon>Eukaryota</taxon>
        <taxon>Metazoa</taxon>
        <taxon>Chordata</taxon>
        <taxon>Craniata</taxon>
        <taxon>Vertebrata</taxon>
        <taxon>Euteleostomi</taxon>
        <taxon>Actinopterygii</taxon>
        <taxon>Neopterygii</taxon>
        <taxon>Teleostei</taxon>
        <taxon>Protacanthopterygii</taxon>
        <taxon>Salmoniformes</taxon>
        <taxon>Salmonidae</taxon>
        <taxon>Salmoninae</taxon>
        <taxon>Salmo</taxon>
    </lineage>
</organism>
<evidence type="ECO:0000256" key="3">
    <source>
        <dbReference type="ARBA" id="ARBA00005669"/>
    </source>
</evidence>
<feature type="domain" description="Chromo" evidence="7">
    <location>
        <begin position="11"/>
        <end position="47"/>
    </location>
</feature>
<evidence type="ECO:0000256" key="4">
    <source>
        <dbReference type="ARBA" id="ARBA00022525"/>
    </source>
</evidence>
<evidence type="ECO:0000313" key="9">
    <source>
        <dbReference type="RefSeq" id="XP_045575944.1"/>
    </source>
</evidence>
<proteinExistence type="inferred from homology"/>
<dbReference type="PROSITE" id="PS50013">
    <property type="entry name" value="CHROMO_2"/>
    <property type="match status" value="1"/>
</dbReference>
<dbReference type="InterPro" id="IPR016197">
    <property type="entry name" value="Chromo-like_dom_sf"/>
</dbReference>
<evidence type="ECO:0000259" key="7">
    <source>
        <dbReference type="PROSITE" id="PS50013"/>
    </source>
</evidence>
<dbReference type="RefSeq" id="XP_045575944.1">
    <property type="nucleotide sequence ID" value="XM_045719988.1"/>
</dbReference>
<evidence type="ECO:0000256" key="5">
    <source>
        <dbReference type="ARBA" id="ARBA00022729"/>
    </source>
</evidence>
<dbReference type="Proteomes" id="UP001652741">
    <property type="component" value="Chromosome ssa06"/>
</dbReference>
<protein>
    <submittedName>
        <fullName evidence="9">Meteorin-like protein isoform X3</fullName>
    </submittedName>
</protein>
<keyword evidence="5" id="KW-0732">Signal</keyword>
<comment type="similarity">
    <text evidence="3">Belongs to the meteorin family.</text>
</comment>
<dbReference type="InterPro" id="IPR000953">
    <property type="entry name" value="Chromo/chromo_shadow_dom"/>
</dbReference>
<name>A0ABM3EY07_SALSA</name>
<dbReference type="InterPro" id="IPR023780">
    <property type="entry name" value="Chromo_domain"/>
</dbReference>
<evidence type="ECO:0000256" key="6">
    <source>
        <dbReference type="ARBA" id="ARBA00023157"/>
    </source>
</evidence>
<evidence type="ECO:0000256" key="1">
    <source>
        <dbReference type="ARBA" id="ARBA00004123"/>
    </source>
</evidence>
<keyword evidence="6" id="KW-1015">Disulfide bond</keyword>
<reference evidence="9" key="1">
    <citation type="submission" date="2025-08" db="UniProtKB">
        <authorList>
            <consortium name="RefSeq"/>
        </authorList>
    </citation>
    <scope>IDENTIFICATION</scope>
</reference>
<comment type="subcellular location">
    <subcellularLocation>
        <location evidence="1">Nucleus</location>
    </subcellularLocation>
    <subcellularLocation>
        <location evidence="2">Secreted</location>
    </subcellularLocation>
</comment>
<keyword evidence="4" id="KW-0964">Secreted</keyword>
<dbReference type="PANTHER" id="PTHR28593">
    <property type="entry name" value="METEORIN-LIKE PROTEIN"/>
    <property type="match status" value="1"/>
</dbReference>
<evidence type="ECO:0000313" key="8">
    <source>
        <dbReference type="Proteomes" id="UP001652741"/>
    </source>
</evidence>
<sequence>MELSAVGERVFAAESIIKQRIRRGRMEYLVKWKGWSKNGLAREAEANSRTVQQVRLRCTEGSVEWVYPGQALRVVLEPNLSSARHTTVCIKPFRSFNGASVYIERAGELDLLMTDGGRPEQVFCFPADGPQKPAIFLLANPQRDISQRAVGFRYELLGNRTTTPNLGQSVLQASCRPCNDTELLLAICSSDFVVRGSIRNVSHNAERQTSLVEVSEGRVYRQRSGVFERHTGTIGVPGSSSSWRGHIHTLLQCHVKPGGGEFLFTGTEHFGEAWLGCAPRYKDFMSLYQSAWAARQNPCEFPLD</sequence>
<dbReference type="GeneID" id="106596252"/>
<dbReference type="SUPFAM" id="SSF54160">
    <property type="entry name" value="Chromo domain-like"/>
    <property type="match status" value="1"/>
</dbReference>
<dbReference type="InterPro" id="IPR051998">
    <property type="entry name" value="Meteorin-like"/>
</dbReference>
<dbReference type="Pfam" id="PF00385">
    <property type="entry name" value="Chromo"/>
    <property type="match status" value="1"/>
</dbReference>
<dbReference type="PANTHER" id="PTHR28593:SF4">
    <property type="entry name" value="METEORIN-LIKE PROTEIN"/>
    <property type="match status" value="1"/>
</dbReference>
<accession>A0ABM3EY07</accession>
<keyword evidence="8" id="KW-1185">Reference proteome</keyword>